<name>A0A1A9VIV2_GLOAU</name>
<dbReference type="VEuPathDB" id="VectorBase:GAUT038854"/>
<evidence type="ECO:0000256" key="1">
    <source>
        <dbReference type="SAM" id="MobiDB-lite"/>
    </source>
</evidence>
<reference evidence="2" key="1">
    <citation type="submission" date="2020-05" db="UniProtKB">
        <authorList>
            <consortium name="EnsemblMetazoa"/>
        </authorList>
    </citation>
    <scope>IDENTIFICATION</scope>
    <source>
        <strain evidence="2">TTRI</strain>
    </source>
</reference>
<evidence type="ECO:0000313" key="2">
    <source>
        <dbReference type="EnsemblMetazoa" id="GAUT038854-PA"/>
    </source>
</evidence>
<sequence>MNEMKFGQFSSYLPIVISMRGCAVSRCCWVNVSIADISRLRCGEKRVLSAASTLTGKGAGSTTVVYVHCMGNNDNEHIRIPDKYVFCLPLRASRGELRWQIDDCSTAANQSNTTEKALNMHPYTDEDTRTDMKQTKDPLSAEINPILLKQWPEYGIFRKELNIFTNFLGIDSVEMHWGIAPDHFPFLRHLTIFGPLNSKPASQPEAQEKAARPPTSLDSTETRGELTLLGRGISPHSTLSQTGKGALQLPLGRQNNSEEPISEFPFEQESKTRVLNFVSFVLTIKPRRIGISGQLMLLTTTSTECSCLAGVWHENTPESSA</sequence>
<dbReference type="AlphaFoldDB" id="A0A1A9VIV2"/>
<dbReference type="Proteomes" id="UP000078200">
    <property type="component" value="Unassembled WGS sequence"/>
</dbReference>
<accession>A0A1A9VIV2</accession>
<feature type="region of interest" description="Disordered" evidence="1">
    <location>
        <begin position="198"/>
        <end position="221"/>
    </location>
</feature>
<organism evidence="2 3">
    <name type="scientific">Glossina austeni</name>
    <name type="common">Savannah tsetse fly</name>
    <dbReference type="NCBI Taxonomy" id="7395"/>
    <lineage>
        <taxon>Eukaryota</taxon>
        <taxon>Metazoa</taxon>
        <taxon>Ecdysozoa</taxon>
        <taxon>Arthropoda</taxon>
        <taxon>Hexapoda</taxon>
        <taxon>Insecta</taxon>
        <taxon>Pterygota</taxon>
        <taxon>Neoptera</taxon>
        <taxon>Endopterygota</taxon>
        <taxon>Diptera</taxon>
        <taxon>Brachycera</taxon>
        <taxon>Muscomorpha</taxon>
        <taxon>Hippoboscoidea</taxon>
        <taxon>Glossinidae</taxon>
        <taxon>Glossina</taxon>
    </lineage>
</organism>
<dbReference type="EnsemblMetazoa" id="GAUT038854-RA">
    <property type="protein sequence ID" value="GAUT038854-PA"/>
    <property type="gene ID" value="GAUT038854"/>
</dbReference>
<keyword evidence="3" id="KW-1185">Reference proteome</keyword>
<evidence type="ECO:0000313" key="3">
    <source>
        <dbReference type="Proteomes" id="UP000078200"/>
    </source>
</evidence>
<protein>
    <submittedName>
        <fullName evidence="2">Uncharacterized protein</fullName>
    </submittedName>
</protein>
<proteinExistence type="predicted"/>